<name>A0ABD0YXC1_9HEMI</name>
<sequence length="110" mass="12348">MSIRQHNVAADVRADAVLKCSLEKRNGKEYIKIDKLDLVLHITNYNVHLDNLFNGDKTLGDAVNAALNENKKEIIATVSPTVRSVVSEVLLEIAKKITSHFTYDELFPKN</sequence>
<dbReference type="AlphaFoldDB" id="A0ABD0YXC1"/>
<dbReference type="PANTHER" id="PTHR11008:SF39">
    <property type="entry name" value="CIRCADIAN CLOCK-CONTROLLED PROTEIN-LIKE PROTEIN"/>
    <property type="match status" value="1"/>
</dbReference>
<comment type="caution">
    <text evidence="1">The sequence shown here is derived from an EMBL/GenBank/DDBJ whole genome shotgun (WGS) entry which is preliminary data.</text>
</comment>
<gene>
    <name evidence="1" type="ORF">AAG570_000530</name>
</gene>
<keyword evidence="2" id="KW-1185">Reference proteome</keyword>
<dbReference type="InterPro" id="IPR038606">
    <property type="entry name" value="To_sf"/>
</dbReference>
<proteinExistence type="predicted"/>
<accession>A0ABD0YXC1</accession>
<dbReference type="PANTHER" id="PTHR11008">
    <property type="entry name" value="PROTEIN TAKEOUT-LIKE PROTEIN"/>
    <property type="match status" value="1"/>
</dbReference>
<evidence type="ECO:0000313" key="2">
    <source>
        <dbReference type="Proteomes" id="UP001558652"/>
    </source>
</evidence>
<dbReference type="EMBL" id="JBFDAA010000001">
    <property type="protein sequence ID" value="KAL1140600.1"/>
    <property type="molecule type" value="Genomic_DNA"/>
</dbReference>
<protein>
    <submittedName>
        <fullName evidence="1">Uncharacterized protein</fullName>
    </submittedName>
</protein>
<dbReference type="InterPro" id="IPR010562">
    <property type="entry name" value="Haemolymph_juvenile_hormone-bd"/>
</dbReference>
<reference evidence="1 2" key="1">
    <citation type="submission" date="2024-07" db="EMBL/GenBank/DDBJ databases">
        <title>Chromosome-level genome assembly of the water stick insect Ranatra chinensis (Heteroptera: Nepidae).</title>
        <authorList>
            <person name="Liu X."/>
        </authorList>
    </citation>
    <scope>NUCLEOTIDE SEQUENCE [LARGE SCALE GENOMIC DNA]</scope>
    <source>
        <strain evidence="1">Cailab_2021Rc</strain>
        <tissue evidence="1">Muscle</tissue>
    </source>
</reference>
<dbReference type="Gene3D" id="3.15.10.30">
    <property type="entry name" value="Haemolymph juvenile hormone binding protein"/>
    <property type="match status" value="1"/>
</dbReference>
<dbReference type="Pfam" id="PF06585">
    <property type="entry name" value="JHBP"/>
    <property type="match status" value="1"/>
</dbReference>
<organism evidence="1 2">
    <name type="scientific">Ranatra chinensis</name>
    <dbReference type="NCBI Taxonomy" id="642074"/>
    <lineage>
        <taxon>Eukaryota</taxon>
        <taxon>Metazoa</taxon>
        <taxon>Ecdysozoa</taxon>
        <taxon>Arthropoda</taxon>
        <taxon>Hexapoda</taxon>
        <taxon>Insecta</taxon>
        <taxon>Pterygota</taxon>
        <taxon>Neoptera</taxon>
        <taxon>Paraneoptera</taxon>
        <taxon>Hemiptera</taxon>
        <taxon>Heteroptera</taxon>
        <taxon>Panheteroptera</taxon>
        <taxon>Nepomorpha</taxon>
        <taxon>Nepidae</taxon>
        <taxon>Ranatrinae</taxon>
        <taxon>Ranatra</taxon>
    </lineage>
</organism>
<evidence type="ECO:0000313" key="1">
    <source>
        <dbReference type="EMBL" id="KAL1140600.1"/>
    </source>
</evidence>
<dbReference type="Proteomes" id="UP001558652">
    <property type="component" value="Unassembled WGS sequence"/>
</dbReference>